<evidence type="ECO:0000256" key="1">
    <source>
        <dbReference type="ARBA" id="ARBA00004383"/>
    </source>
</evidence>
<comment type="caution">
    <text evidence="7">The sequence shown here is derived from an EMBL/GenBank/DDBJ whole genome shotgun (WGS) entry which is preliminary data.</text>
</comment>
<keyword evidence="4" id="KW-1015">Disulfide bond</keyword>
<dbReference type="PROSITE" id="PS51352">
    <property type="entry name" value="THIOREDOXIN_2"/>
    <property type="match status" value="1"/>
</dbReference>
<keyword evidence="5" id="KW-0676">Redox-active center</keyword>
<dbReference type="InterPro" id="IPR036249">
    <property type="entry name" value="Thioredoxin-like_sf"/>
</dbReference>
<sequence>MNRRWLLFIPLAGFLVLAVMLWVGLGKDPSSRDSALIDQPMPEFSLTALDDPTVTIERSDLLGHVTLVNVWGSWCPTCKDEMPQLLALRKAGVRILGVDYKDTRVDARDFLNRFGNPFELSAFDPDGTLGLDLGVYGAPESFIIDAQGIVRYHHTGYIKPDDVKDTILPEIQSWSSS</sequence>
<dbReference type="PANTHER" id="PTHR42852">
    <property type="entry name" value="THIOL:DISULFIDE INTERCHANGE PROTEIN DSBE"/>
    <property type="match status" value="1"/>
</dbReference>
<comment type="subcellular location">
    <subcellularLocation>
        <location evidence="1">Cell inner membrane</location>
        <topology evidence="1">Single-pass membrane protein</topology>
        <orientation evidence="1">Periplasmic side</orientation>
    </subcellularLocation>
</comment>
<dbReference type="NCBIfam" id="TIGR00385">
    <property type="entry name" value="dsbE"/>
    <property type="match status" value="1"/>
</dbReference>
<keyword evidence="3" id="KW-0201">Cytochrome c-type biogenesis</keyword>
<dbReference type="InterPro" id="IPR050553">
    <property type="entry name" value="Thioredoxin_ResA/DsbE_sf"/>
</dbReference>
<evidence type="ECO:0000256" key="5">
    <source>
        <dbReference type="ARBA" id="ARBA00023284"/>
    </source>
</evidence>
<accession>A0ABU1GU24</accession>
<proteinExistence type="inferred from homology"/>
<dbReference type="Gene3D" id="3.40.30.10">
    <property type="entry name" value="Glutaredoxin"/>
    <property type="match status" value="1"/>
</dbReference>
<organism evidence="7 8">
    <name type="scientific">Larsenimonas suaedae</name>
    <dbReference type="NCBI Taxonomy" id="1851019"/>
    <lineage>
        <taxon>Bacteria</taxon>
        <taxon>Pseudomonadati</taxon>
        <taxon>Pseudomonadota</taxon>
        <taxon>Gammaproteobacteria</taxon>
        <taxon>Oceanospirillales</taxon>
        <taxon>Halomonadaceae</taxon>
        <taxon>Larsenimonas</taxon>
    </lineage>
</organism>
<dbReference type="EMBL" id="JARWAO010000002">
    <property type="protein sequence ID" value="MDR5895530.1"/>
    <property type="molecule type" value="Genomic_DNA"/>
</dbReference>
<dbReference type="PANTHER" id="PTHR42852:SF6">
    <property type="entry name" value="THIOL:DISULFIDE INTERCHANGE PROTEIN DSBE"/>
    <property type="match status" value="1"/>
</dbReference>
<evidence type="ECO:0000313" key="8">
    <source>
        <dbReference type="Proteomes" id="UP001269375"/>
    </source>
</evidence>
<dbReference type="PROSITE" id="PS00194">
    <property type="entry name" value="THIOREDOXIN_1"/>
    <property type="match status" value="1"/>
</dbReference>
<evidence type="ECO:0000313" key="7">
    <source>
        <dbReference type="EMBL" id="MDR5895530.1"/>
    </source>
</evidence>
<name>A0ABU1GU24_9GAMM</name>
<dbReference type="SUPFAM" id="SSF52833">
    <property type="entry name" value="Thioredoxin-like"/>
    <property type="match status" value="1"/>
</dbReference>
<evidence type="ECO:0000256" key="4">
    <source>
        <dbReference type="ARBA" id="ARBA00023157"/>
    </source>
</evidence>
<protein>
    <submittedName>
        <fullName evidence="7">DsbE family thiol:disulfide interchange protein</fullName>
    </submittedName>
</protein>
<evidence type="ECO:0000259" key="6">
    <source>
        <dbReference type="PROSITE" id="PS51352"/>
    </source>
</evidence>
<comment type="similarity">
    <text evidence="2">Belongs to the thioredoxin family. DsbE subfamily.</text>
</comment>
<evidence type="ECO:0000256" key="3">
    <source>
        <dbReference type="ARBA" id="ARBA00022748"/>
    </source>
</evidence>
<dbReference type="Proteomes" id="UP001269375">
    <property type="component" value="Unassembled WGS sequence"/>
</dbReference>
<dbReference type="Pfam" id="PF08534">
    <property type="entry name" value="Redoxin"/>
    <property type="match status" value="1"/>
</dbReference>
<dbReference type="CDD" id="cd03010">
    <property type="entry name" value="TlpA_like_DsbE"/>
    <property type="match status" value="1"/>
</dbReference>
<dbReference type="InterPro" id="IPR017937">
    <property type="entry name" value="Thioredoxin_CS"/>
</dbReference>
<dbReference type="InterPro" id="IPR013766">
    <property type="entry name" value="Thioredoxin_domain"/>
</dbReference>
<dbReference type="InterPro" id="IPR013740">
    <property type="entry name" value="Redoxin"/>
</dbReference>
<feature type="domain" description="Thioredoxin" evidence="6">
    <location>
        <begin position="35"/>
        <end position="173"/>
    </location>
</feature>
<dbReference type="InterPro" id="IPR004799">
    <property type="entry name" value="Periplasmic_diS_OxRdtase_DsbE"/>
</dbReference>
<reference evidence="7 8" key="1">
    <citation type="submission" date="2023-04" db="EMBL/GenBank/DDBJ databases">
        <title>A long-awaited taxogenomic arrangement of the family Halomonadaceae.</title>
        <authorList>
            <person name="De La Haba R."/>
            <person name="Chuvochina M."/>
            <person name="Wittouck S."/>
            <person name="Arahal D.R."/>
            <person name="Sanchez-Porro C."/>
            <person name="Hugenholtz P."/>
            <person name="Ventosa A."/>
        </authorList>
    </citation>
    <scope>NUCLEOTIDE SEQUENCE [LARGE SCALE GENOMIC DNA]</scope>
    <source>
        <strain evidence="7 8">DSM 22428</strain>
    </source>
</reference>
<dbReference type="RefSeq" id="WP_251591609.1">
    <property type="nucleotide sequence ID" value="NZ_JAMLJI010000001.1"/>
</dbReference>
<keyword evidence="8" id="KW-1185">Reference proteome</keyword>
<gene>
    <name evidence="7" type="ORF">QC825_05525</name>
</gene>
<evidence type="ECO:0000256" key="2">
    <source>
        <dbReference type="ARBA" id="ARBA00007758"/>
    </source>
</evidence>